<dbReference type="PANTHER" id="PTHR13693">
    <property type="entry name" value="CLASS II AMINOTRANSFERASE/8-AMINO-7-OXONONANOATE SYNTHASE"/>
    <property type="match status" value="1"/>
</dbReference>
<keyword evidence="5" id="KW-1185">Reference proteome</keyword>
<evidence type="ECO:0000256" key="1">
    <source>
        <dbReference type="ARBA" id="ARBA00022679"/>
    </source>
</evidence>
<name>A0ABX8NCC8_9PSED</name>
<keyword evidence="2" id="KW-0663">Pyridoxal phosphate</keyword>
<feature type="domain" description="Aminotransferase class I/classII large" evidence="3">
    <location>
        <begin position="36"/>
        <end position="370"/>
    </location>
</feature>
<reference evidence="4" key="1">
    <citation type="journal article" date="2021" name="Microorganisms">
        <title>The Ever-Expanding Pseudomonas Genus: Description of 43 New Species and Partition of the Pseudomonas putida Group.</title>
        <authorList>
            <person name="Girard L."/>
            <person name="Lood C."/>
            <person name="Hofte M."/>
            <person name="Vandamme P."/>
            <person name="Rokni-Zadeh H."/>
            <person name="van Noort V."/>
            <person name="Lavigne R."/>
            <person name="De Mot R."/>
        </authorList>
    </citation>
    <scope>NUCLEOTIDE SEQUENCE</scope>
    <source>
        <strain evidence="4">COW40</strain>
    </source>
</reference>
<dbReference type="NCBIfam" id="NF005526">
    <property type="entry name" value="PRK07179.1"/>
    <property type="match status" value="1"/>
</dbReference>
<dbReference type="PANTHER" id="PTHR13693:SF100">
    <property type="entry name" value="8-AMINO-7-OXONONANOATE SYNTHASE"/>
    <property type="match status" value="1"/>
</dbReference>
<dbReference type="Proteomes" id="UP001046350">
    <property type="component" value="Chromosome"/>
</dbReference>
<organism evidence="4 5">
    <name type="scientific">Pseudomonas fakonensis</name>
    <dbReference type="NCBI Taxonomy" id="2842355"/>
    <lineage>
        <taxon>Bacteria</taxon>
        <taxon>Pseudomonadati</taxon>
        <taxon>Pseudomonadota</taxon>
        <taxon>Gammaproteobacteria</taxon>
        <taxon>Pseudomonadales</taxon>
        <taxon>Pseudomonadaceae</taxon>
        <taxon>Pseudomonas</taxon>
    </lineage>
</organism>
<sequence length="379" mass="41015">MPTFVSHRIARFVDDRFNQLWGGRHLLHGSPPPPDALMLSSNDYLRLTQNPAWLATQTAGHEANQQLLMSPVFHDEHSPTRQLETRLAHYAQTPDGILCQSGWAANTGMLQAIANENTPVYLDQLAHMSLWYGARAAGAPVVVFRHNDAEHLSGQLARHGPGIITVDAIYSTNGSLCQLPHIADACAQSGCVLVVDESHSLGVFGHKGAGLVSELGLHGQVHFITASLAKAFAWRAGFIGCPKGFKDYFMMASYPTCFSSVLLDLDLACIGQALSLIECADDQRRRLGQATLAVRQALKDAKVPVSPGSQQIVALEGGSEARTMALRDALEQRGVFGSVFCAPATAVRHALVRLSLHSELDEQQVQRLIEGCISASRNL</sequence>
<dbReference type="Pfam" id="PF00155">
    <property type="entry name" value="Aminotran_1_2"/>
    <property type="match status" value="1"/>
</dbReference>
<evidence type="ECO:0000256" key="2">
    <source>
        <dbReference type="ARBA" id="ARBA00022898"/>
    </source>
</evidence>
<dbReference type="InterPro" id="IPR050087">
    <property type="entry name" value="AON_synthase_class-II"/>
</dbReference>
<evidence type="ECO:0000313" key="4">
    <source>
        <dbReference type="EMBL" id="QXH53088.1"/>
    </source>
</evidence>
<evidence type="ECO:0000259" key="3">
    <source>
        <dbReference type="Pfam" id="PF00155"/>
    </source>
</evidence>
<keyword evidence="1" id="KW-0808">Transferase</keyword>
<dbReference type="EMBL" id="CP077076">
    <property type="protein sequence ID" value="QXH53088.1"/>
    <property type="molecule type" value="Genomic_DNA"/>
</dbReference>
<proteinExistence type="predicted"/>
<accession>A0ABX8NCC8</accession>
<dbReference type="InterPro" id="IPR004839">
    <property type="entry name" value="Aminotransferase_I/II_large"/>
</dbReference>
<gene>
    <name evidence="4" type="primary">cqsA</name>
    <name evidence="4" type="ORF">KSS94_08215</name>
</gene>
<evidence type="ECO:0000313" key="5">
    <source>
        <dbReference type="Proteomes" id="UP001046350"/>
    </source>
</evidence>
<protein>
    <submittedName>
        <fullName evidence="4">Quorum-sensing autoinducer CAI-1 synthase</fullName>
    </submittedName>
</protein>